<dbReference type="SUPFAM" id="SSF48403">
    <property type="entry name" value="Ankyrin repeat"/>
    <property type="match status" value="2"/>
</dbReference>
<dbReference type="Gene3D" id="3.40.50.300">
    <property type="entry name" value="P-loop containing nucleotide triphosphate hydrolases"/>
    <property type="match status" value="1"/>
</dbReference>
<dbReference type="EMBL" id="CP138587">
    <property type="protein sequence ID" value="WPH02680.1"/>
    <property type="molecule type" value="Genomic_DNA"/>
</dbReference>
<dbReference type="PROSITE" id="PS50088">
    <property type="entry name" value="ANK_REPEAT"/>
    <property type="match status" value="9"/>
</dbReference>
<evidence type="ECO:0000313" key="6">
    <source>
        <dbReference type="Proteomes" id="UP001303373"/>
    </source>
</evidence>
<dbReference type="InterPro" id="IPR010730">
    <property type="entry name" value="HET"/>
</dbReference>
<dbReference type="SUPFAM" id="SSF52540">
    <property type="entry name" value="P-loop containing nucleoside triphosphate hydrolases"/>
    <property type="match status" value="1"/>
</dbReference>
<feature type="repeat" description="ANK" evidence="2">
    <location>
        <begin position="1176"/>
        <end position="1208"/>
    </location>
</feature>
<feature type="repeat" description="ANK" evidence="2">
    <location>
        <begin position="986"/>
        <end position="1018"/>
    </location>
</feature>
<name>A0AAQ3M7D6_9PEZI</name>
<keyword evidence="2" id="KW-0040">ANK repeat</keyword>
<dbReference type="SMART" id="SM00248">
    <property type="entry name" value="ANK"/>
    <property type="match status" value="13"/>
</dbReference>
<dbReference type="InterPro" id="IPR027417">
    <property type="entry name" value="P-loop_NTPase"/>
</dbReference>
<feature type="repeat" description="ANK" evidence="2">
    <location>
        <begin position="1295"/>
        <end position="1327"/>
    </location>
</feature>
<dbReference type="PANTHER" id="PTHR10622">
    <property type="entry name" value="HET DOMAIN-CONTAINING PROTEIN"/>
    <property type="match status" value="1"/>
</dbReference>
<dbReference type="Pfam" id="PF24883">
    <property type="entry name" value="NPHP3_N"/>
    <property type="match status" value="1"/>
</dbReference>
<feature type="repeat" description="ANK" evidence="2">
    <location>
        <begin position="1087"/>
        <end position="1119"/>
    </location>
</feature>
<dbReference type="PANTHER" id="PTHR10622:SF11">
    <property type="entry name" value="HET-DOMAIN-CONTAINING PROTEIN"/>
    <property type="match status" value="1"/>
</dbReference>
<dbReference type="PROSITE" id="PS50297">
    <property type="entry name" value="ANK_REP_REGION"/>
    <property type="match status" value="7"/>
</dbReference>
<feature type="domain" description="Nephrocystin 3-like N-terminal" evidence="4">
    <location>
        <begin position="337"/>
        <end position="507"/>
    </location>
</feature>
<dbReference type="Pfam" id="PF12796">
    <property type="entry name" value="Ank_2"/>
    <property type="match status" value="4"/>
</dbReference>
<feature type="repeat" description="ANK" evidence="2">
    <location>
        <begin position="1209"/>
        <end position="1241"/>
    </location>
</feature>
<evidence type="ECO:0000256" key="1">
    <source>
        <dbReference type="ARBA" id="ARBA00022737"/>
    </source>
</evidence>
<organism evidence="5 6">
    <name type="scientific">Acrodontium crateriforme</name>
    <dbReference type="NCBI Taxonomy" id="150365"/>
    <lineage>
        <taxon>Eukaryota</taxon>
        <taxon>Fungi</taxon>
        <taxon>Dikarya</taxon>
        <taxon>Ascomycota</taxon>
        <taxon>Pezizomycotina</taxon>
        <taxon>Dothideomycetes</taxon>
        <taxon>Dothideomycetidae</taxon>
        <taxon>Mycosphaerellales</taxon>
        <taxon>Teratosphaeriaceae</taxon>
        <taxon>Acrodontium</taxon>
    </lineage>
</organism>
<reference evidence="5 6" key="1">
    <citation type="submission" date="2023-11" db="EMBL/GenBank/DDBJ databases">
        <title>An acidophilic fungus is an integral part of prey digestion in a carnivorous sundew plant.</title>
        <authorList>
            <person name="Tsai I.J."/>
        </authorList>
    </citation>
    <scope>NUCLEOTIDE SEQUENCE [LARGE SCALE GENOMIC DNA]</scope>
    <source>
        <strain evidence="5">169a</strain>
    </source>
</reference>
<sequence>MRLLSIDEHGDFRLTTFSNKNVKPYAILSHTWNVINNEEVSYEDIDEKKGKTKFGYEKLKFCGKQAKKDGLEYFWVDTCCINKSDQRELQEAITSMYRWYSRAKVCYVYLSDVSALKRNHEGEHLIRGSLWFTRGWTLQELLAPYTVRFFSEEGDLLGDKSTLKTMIEEVTGIPGRALESNDFDEFSIQERLRWASKRRTTLFEDKAYCLQGIFDVYMLPNYGEEKNSFRRLIRKILKKYNVDLQRYEDEFFSSTMNYRNCDEEEIDPAFHNLATGRHPRTHDDNDRQKHIELGKAEGEEVERQGQLDEHRKTLLESLHFAQMDSRRDTIKQAYKTTCAWFLNNQSYVDWTDPNEYESHHGFLWLKGNPGTGKSTLVKYAWAFAEDYKADDEIVVSFFFNARGEDLEKSTTGMYRAILLQILNKCPALQRLLDDFPHNPANVWTVDSLHDLLSLLIRELGGRRLKCFIDALDEGDEDQMRQMLYNFEELAKHSGLPKHRFYIFFASRHYPTINIEDGLEIILENESGHAQDIKAYILRHLQVRKSGPEGHARVEAMRDKIQEKANGIFLWTALVIDMLNKEYERGAIFAVKKRLEEVPTGLSDLFKDIVTRDSENLKEFLLCLQWILFARRPLKTDEFYFAMLVGIDADPENLEKRDEITMDDMTAFVRSSSKGLAEVTRSSKPTVQFIHESVKDYLVKDGAIKDLWPSEKNDRTSSGHNELKRCCCAYLAADLSRYIPALDKLPKASTYEGKLLRANLLRDFPLLEYASKYIFYHAEEAADAISQDEFLRRFPVVTWVVINNALQKYEIDRHKLWEQSVETLFYILAEHDCPRLIKTVFAINERQTSPSDPLLWKPTGARYIYPLLAAFANGSKKAIRDIWGSSENVNLIQEVVSDPKYGSPISIQPNRWPLIWALEQGRVALARLIMSTAYNNIPSPYVNSGTDYRMEDKKSMQKYQGALSLLAELNAPGSIVSFDSEGRYERSKQESLISAAKEGKLAILEFLLDNGVDVDSGNRYGSALGQAVLYRQDHVTKVLVERGANVKQRIERGRTFLHWLLRSHRKISEDLVRLFLSNGAGVDDKDFDGKTTMHHAAEFDQEKTVGILLEYGADVSSKDVHGGTPLHAAVFNDHQATIRRLLEYEANIESKDLQGMTPLSFAIRYGYDDPTDQYDVTGSTSFHIPNCQGNVKTVQLLLVHGADAVSMDDCGNTPLHFAADQRRLQAMSLLYGSRVNLDARNNDGQTPLHLAASEFALKIQGLHDGWRVERFKRVKSVHVVKFLLSHGAKVDEQDTEKRTPLHYAAGDGLVETVQALLTHGATIDAEDTHKRTPIHHAARQGHVTTFRLLLEHGADFDRAVAQKRTLLHDAAEGGKVEIIQSLLELGLSIDGEDEFGYTPLDLTNRSDDTTAFNFLFNNLCRANGTEGLK</sequence>
<dbReference type="InterPro" id="IPR036770">
    <property type="entry name" value="Ankyrin_rpt-contain_sf"/>
</dbReference>
<evidence type="ECO:0000256" key="2">
    <source>
        <dbReference type="PROSITE-ProRule" id="PRU00023"/>
    </source>
</evidence>
<dbReference type="InterPro" id="IPR056884">
    <property type="entry name" value="NPHP3-like_N"/>
</dbReference>
<feature type="repeat" description="ANK" evidence="2">
    <location>
        <begin position="1120"/>
        <end position="1152"/>
    </location>
</feature>
<feature type="repeat" description="ANK" evidence="2">
    <location>
        <begin position="1361"/>
        <end position="1393"/>
    </location>
</feature>
<protein>
    <recommendedName>
        <fullName evidence="7">Heterokaryon incompatibility domain-containing protein</fullName>
    </recommendedName>
</protein>
<dbReference type="InterPro" id="IPR002110">
    <property type="entry name" value="Ankyrin_rpt"/>
</dbReference>
<dbReference type="Gene3D" id="1.25.40.20">
    <property type="entry name" value="Ankyrin repeat-containing domain"/>
    <property type="match status" value="3"/>
</dbReference>
<keyword evidence="6" id="KW-1185">Reference proteome</keyword>
<evidence type="ECO:0000259" key="3">
    <source>
        <dbReference type="Pfam" id="PF06985"/>
    </source>
</evidence>
<accession>A0AAQ3M7D6</accession>
<feature type="repeat" description="ANK" evidence="2">
    <location>
        <begin position="1242"/>
        <end position="1294"/>
    </location>
</feature>
<gene>
    <name evidence="5" type="ORF">R9X50_00554600</name>
</gene>
<evidence type="ECO:0000259" key="4">
    <source>
        <dbReference type="Pfam" id="PF24883"/>
    </source>
</evidence>
<dbReference type="Proteomes" id="UP001303373">
    <property type="component" value="Chromosome 8"/>
</dbReference>
<feature type="repeat" description="ANK" evidence="2">
    <location>
        <begin position="1328"/>
        <end position="1360"/>
    </location>
</feature>
<feature type="domain" description="Heterokaryon incompatibility" evidence="3">
    <location>
        <begin position="25"/>
        <end position="115"/>
    </location>
</feature>
<keyword evidence="1" id="KW-0677">Repeat</keyword>
<dbReference type="Pfam" id="PF06985">
    <property type="entry name" value="HET"/>
    <property type="match status" value="1"/>
</dbReference>
<evidence type="ECO:0000313" key="5">
    <source>
        <dbReference type="EMBL" id="WPH02680.1"/>
    </source>
</evidence>
<dbReference type="PRINTS" id="PR01415">
    <property type="entry name" value="ANKYRIN"/>
</dbReference>
<evidence type="ECO:0008006" key="7">
    <source>
        <dbReference type="Google" id="ProtNLM"/>
    </source>
</evidence>
<proteinExistence type="predicted"/>